<comment type="caution">
    <text evidence="2">The sequence shown here is derived from an EMBL/GenBank/DDBJ whole genome shotgun (WGS) entry which is preliminary data.</text>
</comment>
<dbReference type="PANTHER" id="PTHR43802:SF1">
    <property type="entry name" value="IP11341P-RELATED"/>
    <property type="match status" value="1"/>
</dbReference>
<reference evidence="2" key="2">
    <citation type="journal article" date="2023" name="IMA Fungus">
        <title>Comparative genomic study of the Penicillium genus elucidates a diverse pangenome and 15 lateral gene transfer events.</title>
        <authorList>
            <person name="Petersen C."/>
            <person name="Sorensen T."/>
            <person name="Nielsen M.R."/>
            <person name="Sondergaard T.E."/>
            <person name="Sorensen J.L."/>
            <person name="Fitzpatrick D.A."/>
            <person name="Frisvad J.C."/>
            <person name="Nielsen K.L."/>
        </authorList>
    </citation>
    <scope>NUCLEOTIDE SEQUENCE</scope>
    <source>
        <strain evidence="2">IBT 30761</strain>
    </source>
</reference>
<dbReference type="InterPro" id="IPR001753">
    <property type="entry name" value="Enoyl-CoA_hydra/iso"/>
</dbReference>
<evidence type="ECO:0000256" key="1">
    <source>
        <dbReference type="ARBA" id="ARBA00005254"/>
    </source>
</evidence>
<dbReference type="SUPFAM" id="SSF52096">
    <property type="entry name" value="ClpP/crotonase"/>
    <property type="match status" value="1"/>
</dbReference>
<sequence length="218" mass="23635">MDLKELAMLKMGDPPPRGSMFPPRLVNKQGVKKRFVGNASFSGFAGMSCRDGKKPIIGLINGHAHGGGFEMALNFDLTLASPNATFRAADCQHGLAALAGAYPRLCRIADLQRTMDLSLTARRPSAAEAEEWGIVLRVIPEEELLREGLKMARAIASLSPHAIFVAREAVRNSLNYGVNESIRDMRLKHLDSILEGKALGEGLSNRIGLKTKKSSAKL</sequence>
<dbReference type="InterPro" id="IPR029045">
    <property type="entry name" value="ClpP/crotonase-like_dom_sf"/>
</dbReference>
<dbReference type="Proteomes" id="UP001149074">
    <property type="component" value="Unassembled WGS sequence"/>
</dbReference>
<reference evidence="2" key="1">
    <citation type="submission" date="2022-11" db="EMBL/GenBank/DDBJ databases">
        <authorList>
            <person name="Petersen C."/>
        </authorList>
    </citation>
    <scope>NUCLEOTIDE SEQUENCE</scope>
    <source>
        <strain evidence="2">IBT 30761</strain>
    </source>
</reference>
<gene>
    <name evidence="2" type="ORF">N7532_000057</name>
</gene>
<dbReference type="RefSeq" id="XP_056479785.1">
    <property type="nucleotide sequence ID" value="XM_056612561.1"/>
</dbReference>
<dbReference type="GeneID" id="81351540"/>
<dbReference type="Pfam" id="PF00378">
    <property type="entry name" value="ECH_1"/>
    <property type="match status" value="1"/>
</dbReference>
<dbReference type="AlphaFoldDB" id="A0A9W9G620"/>
<dbReference type="PANTHER" id="PTHR43802">
    <property type="entry name" value="ENOYL-COA HYDRATASE"/>
    <property type="match status" value="1"/>
</dbReference>
<evidence type="ECO:0000313" key="2">
    <source>
        <dbReference type="EMBL" id="KAJ5112012.1"/>
    </source>
</evidence>
<dbReference type="Gene3D" id="3.90.226.10">
    <property type="entry name" value="2-enoyl-CoA Hydratase, Chain A, domain 1"/>
    <property type="match status" value="1"/>
</dbReference>
<organism evidence="2 3">
    <name type="scientific">Penicillium argentinense</name>
    <dbReference type="NCBI Taxonomy" id="1131581"/>
    <lineage>
        <taxon>Eukaryota</taxon>
        <taxon>Fungi</taxon>
        <taxon>Dikarya</taxon>
        <taxon>Ascomycota</taxon>
        <taxon>Pezizomycotina</taxon>
        <taxon>Eurotiomycetes</taxon>
        <taxon>Eurotiomycetidae</taxon>
        <taxon>Eurotiales</taxon>
        <taxon>Aspergillaceae</taxon>
        <taxon>Penicillium</taxon>
    </lineage>
</organism>
<protein>
    <recommendedName>
        <fullName evidence="4">Enoyl-CoA hydratase</fullName>
    </recommendedName>
</protein>
<dbReference type="CDD" id="cd06558">
    <property type="entry name" value="crotonase-like"/>
    <property type="match status" value="1"/>
</dbReference>
<keyword evidence="3" id="KW-1185">Reference proteome</keyword>
<dbReference type="OrthoDB" id="2139957at2759"/>
<name>A0A9W9G620_9EURO</name>
<accession>A0A9W9G620</accession>
<evidence type="ECO:0000313" key="3">
    <source>
        <dbReference type="Proteomes" id="UP001149074"/>
    </source>
</evidence>
<dbReference type="EMBL" id="JAPQKI010000001">
    <property type="protein sequence ID" value="KAJ5112012.1"/>
    <property type="molecule type" value="Genomic_DNA"/>
</dbReference>
<evidence type="ECO:0008006" key="4">
    <source>
        <dbReference type="Google" id="ProtNLM"/>
    </source>
</evidence>
<comment type="similarity">
    <text evidence="1">Belongs to the enoyl-CoA hydratase/isomerase family.</text>
</comment>
<proteinExistence type="inferred from homology"/>